<evidence type="ECO:0000256" key="6">
    <source>
        <dbReference type="ARBA" id="ARBA00023098"/>
    </source>
</evidence>
<gene>
    <name evidence="9 10" type="primary">fabZ</name>
    <name evidence="10" type="ORF">HYN46_08850</name>
</gene>
<reference evidence="10 11" key="1">
    <citation type="submission" date="2018-07" db="EMBL/GenBank/DDBJ databases">
        <title>Genome sequencing of Moraxellaceae gen. HYN0046.</title>
        <authorList>
            <person name="Kim M."/>
            <person name="Yi H."/>
        </authorList>
    </citation>
    <scope>NUCLEOTIDE SEQUENCE [LARGE SCALE GENOMIC DNA]</scope>
    <source>
        <strain evidence="10 11">HYN0046</strain>
    </source>
</reference>
<dbReference type="InterPro" id="IPR013114">
    <property type="entry name" value="FabA_FabZ"/>
</dbReference>
<dbReference type="NCBIfam" id="NF000582">
    <property type="entry name" value="PRK00006.1"/>
    <property type="match status" value="1"/>
</dbReference>
<evidence type="ECO:0000256" key="4">
    <source>
        <dbReference type="ARBA" id="ARBA00022516"/>
    </source>
</evidence>
<comment type="catalytic activity">
    <reaction evidence="9">
        <text>a (3R)-hydroxyacyl-[ACP] = a (2E)-enoyl-[ACP] + H2O</text>
        <dbReference type="Rhea" id="RHEA:13097"/>
        <dbReference type="Rhea" id="RHEA-COMP:9925"/>
        <dbReference type="Rhea" id="RHEA-COMP:9945"/>
        <dbReference type="ChEBI" id="CHEBI:15377"/>
        <dbReference type="ChEBI" id="CHEBI:78784"/>
        <dbReference type="ChEBI" id="CHEBI:78827"/>
        <dbReference type="EC" id="4.2.1.59"/>
    </reaction>
</comment>
<dbReference type="PANTHER" id="PTHR30272:SF1">
    <property type="entry name" value="3-HYDROXYACYL-[ACYL-CARRIER-PROTEIN] DEHYDRATASE"/>
    <property type="match status" value="1"/>
</dbReference>
<dbReference type="Gene3D" id="3.10.129.10">
    <property type="entry name" value="Hotdog Thioesterase"/>
    <property type="match status" value="1"/>
</dbReference>
<comment type="similarity">
    <text evidence="2 9">Belongs to the thioester dehydratase family. FabZ subfamily.</text>
</comment>
<evidence type="ECO:0000256" key="1">
    <source>
        <dbReference type="ARBA" id="ARBA00004496"/>
    </source>
</evidence>
<sequence length="148" mass="16682">MHIEEIREFLPQRYPFLLVDRVLSVEAGKSIVGIKNVTINEQFFQGHFPETPIMPGVMILEAMAQISGILGFITEGKRPVDGYMYLFAGVDKLRFKRRVVPGDTLTLSATILTSKQKIYKFACQARVGDELAASAEILVIEQYMEIVK</sequence>
<keyword evidence="4 9" id="KW-0444">Lipid biosynthesis</keyword>
<comment type="subcellular location">
    <subcellularLocation>
        <location evidence="1 9">Cytoplasm</location>
    </subcellularLocation>
</comment>
<dbReference type="InterPro" id="IPR029069">
    <property type="entry name" value="HotDog_dom_sf"/>
</dbReference>
<dbReference type="AlphaFoldDB" id="A0A345P6M5"/>
<evidence type="ECO:0000256" key="8">
    <source>
        <dbReference type="ARBA" id="ARBA00025049"/>
    </source>
</evidence>
<evidence type="ECO:0000256" key="2">
    <source>
        <dbReference type="ARBA" id="ARBA00009174"/>
    </source>
</evidence>
<dbReference type="GO" id="GO:0019171">
    <property type="term" value="F:(3R)-hydroxyacyl-[acyl-carrier-protein] dehydratase activity"/>
    <property type="evidence" value="ECO:0007669"/>
    <property type="project" value="UniProtKB-EC"/>
</dbReference>
<accession>A0A345P6M5</accession>
<feature type="active site" evidence="9">
    <location>
        <position position="47"/>
    </location>
</feature>
<dbReference type="GO" id="GO:0006633">
    <property type="term" value="P:fatty acid biosynthetic process"/>
    <property type="evidence" value="ECO:0007669"/>
    <property type="project" value="UniProtKB-UniRule"/>
</dbReference>
<dbReference type="GO" id="GO:0005737">
    <property type="term" value="C:cytoplasm"/>
    <property type="evidence" value="ECO:0007669"/>
    <property type="project" value="UniProtKB-SubCell"/>
</dbReference>
<evidence type="ECO:0000256" key="5">
    <source>
        <dbReference type="ARBA" id="ARBA00022556"/>
    </source>
</evidence>
<keyword evidence="7 9" id="KW-0456">Lyase</keyword>
<dbReference type="SUPFAM" id="SSF54637">
    <property type="entry name" value="Thioesterase/thiol ester dehydrase-isomerase"/>
    <property type="match status" value="1"/>
</dbReference>
<dbReference type="FunFam" id="3.10.129.10:FF:000001">
    <property type="entry name" value="3-hydroxyacyl-[acyl-carrier-protein] dehydratase FabZ"/>
    <property type="match status" value="1"/>
</dbReference>
<organism evidence="10 11">
    <name type="scientific">Aquirhabdus parva</name>
    <dbReference type="NCBI Taxonomy" id="2283318"/>
    <lineage>
        <taxon>Bacteria</taxon>
        <taxon>Pseudomonadati</taxon>
        <taxon>Pseudomonadota</taxon>
        <taxon>Gammaproteobacteria</taxon>
        <taxon>Moraxellales</taxon>
        <taxon>Moraxellaceae</taxon>
        <taxon>Aquirhabdus</taxon>
    </lineage>
</organism>
<evidence type="ECO:0000256" key="9">
    <source>
        <dbReference type="HAMAP-Rule" id="MF_00406"/>
    </source>
</evidence>
<protein>
    <recommendedName>
        <fullName evidence="9">3-hydroxyacyl-[acyl-carrier-protein] dehydratase FabZ</fullName>
        <ecNumber evidence="9">4.2.1.59</ecNumber>
    </recommendedName>
    <alternativeName>
        <fullName evidence="9">(3R)-hydroxymyristoyl-[acyl-carrier-protein] dehydratase</fullName>
        <shortName evidence="9">(3R)-hydroxymyristoyl-ACP dehydrase</shortName>
    </alternativeName>
    <alternativeName>
        <fullName evidence="9">Beta-hydroxyacyl-ACP dehydratase</fullName>
    </alternativeName>
</protein>
<keyword evidence="11" id="KW-1185">Reference proteome</keyword>
<evidence type="ECO:0000256" key="7">
    <source>
        <dbReference type="ARBA" id="ARBA00023239"/>
    </source>
</evidence>
<name>A0A345P6M5_9GAMM</name>
<dbReference type="HAMAP" id="MF_00406">
    <property type="entry name" value="FabZ"/>
    <property type="match status" value="1"/>
</dbReference>
<dbReference type="KEGG" id="mbah:HYN46_08850"/>
<dbReference type="NCBIfam" id="TIGR01750">
    <property type="entry name" value="fabZ"/>
    <property type="match status" value="1"/>
</dbReference>
<keyword evidence="3 9" id="KW-0963">Cytoplasm</keyword>
<dbReference type="OrthoDB" id="9772788at2"/>
<evidence type="ECO:0000313" key="11">
    <source>
        <dbReference type="Proteomes" id="UP000253940"/>
    </source>
</evidence>
<dbReference type="GO" id="GO:0016020">
    <property type="term" value="C:membrane"/>
    <property type="evidence" value="ECO:0007669"/>
    <property type="project" value="GOC"/>
</dbReference>
<keyword evidence="5 9" id="KW-0441">Lipid A biosynthesis</keyword>
<dbReference type="GO" id="GO:0009245">
    <property type="term" value="P:lipid A biosynthetic process"/>
    <property type="evidence" value="ECO:0007669"/>
    <property type="project" value="UniProtKB-UniRule"/>
</dbReference>
<evidence type="ECO:0000256" key="3">
    <source>
        <dbReference type="ARBA" id="ARBA00022490"/>
    </source>
</evidence>
<dbReference type="PANTHER" id="PTHR30272">
    <property type="entry name" value="3-HYDROXYACYL-[ACYL-CARRIER-PROTEIN] DEHYDRATASE"/>
    <property type="match status" value="1"/>
</dbReference>
<comment type="function">
    <text evidence="8 9">Involved in unsaturated fatty acids biosynthesis. Catalyzes the dehydration of short chain beta-hydroxyacyl-ACPs and long chain saturated and unsaturated beta-hydroxyacyl-ACPs.</text>
</comment>
<dbReference type="EMBL" id="CP031222">
    <property type="protein sequence ID" value="AXI02934.1"/>
    <property type="molecule type" value="Genomic_DNA"/>
</dbReference>
<evidence type="ECO:0000313" key="10">
    <source>
        <dbReference type="EMBL" id="AXI02934.1"/>
    </source>
</evidence>
<dbReference type="CDD" id="cd01288">
    <property type="entry name" value="FabZ"/>
    <property type="match status" value="1"/>
</dbReference>
<dbReference type="Pfam" id="PF07977">
    <property type="entry name" value="FabA"/>
    <property type="match status" value="1"/>
</dbReference>
<dbReference type="InterPro" id="IPR010084">
    <property type="entry name" value="FabZ"/>
</dbReference>
<proteinExistence type="inferred from homology"/>
<dbReference type="EC" id="4.2.1.59" evidence="9"/>
<keyword evidence="6 9" id="KW-0443">Lipid metabolism</keyword>
<dbReference type="Proteomes" id="UP000253940">
    <property type="component" value="Chromosome"/>
</dbReference>